<reference evidence="3 4" key="1">
    <citation type="journal article" date="2017" name="Int. J. Syst. Evol. Microbiol.">
        <title>Achromobacter aloeverae sp. nov., isolated from the root of Aloe vera (L.) Burm.f.</title>
        <authorList>
            <person name="Kuncharoen N."/>
            <person name="Muramatsu Y."/>
            <person name="Shibata C."/>
            <person name="Kamakura Y."/>
            <person name="Nakagawa Y."/>
            <person name="Tanasupawat S."/>
        </authorList>
    </citation>
    <scope>NUCLEOTIDE SEQUENCE [LARGE SCALE GENOMIC DNA]</scope>
    <source>
        <strain evidence="3 4">AVA-1</strain>
    </source>
</reference>
<dbReference type="PANTHER" id="PTHR38032:SF1">
    <property type="entry name" value="RNA-BINDING PROTEIN KHPB N-TERMINAL DOMAIN-CONTAINING PROTEIN"/>
    <property type="match status" value="1"/>
</dbReference>
<name>A0A4Q1HDE5_9BURK</name>
<evidence type="ECO:0000313" key="3">
    <source>
        <dbReference type="EMBL" id="RXN83929.1"/>
    </source>
</evidence>
<protein>
    <submittedName>
        <fullName evidence="3">DUF342 domain-containing protein</fullName>
    </submittedName>
</protein>
<proteinExistence type="predicted"/>
<dbReference type="InterPro" id="IPR005646">
    <property type="entry name" value="FapA"/>
</dbReference>
<dbReference type="InterPro" id="IPR046866">
    <property type="entry name" value="FapA_N"/>
</dbReference>
<dbReference type="Proteomes" id="UP000290849">
    <property type="component" value="Unassembled WGS sequence"/>
</dbReference>
<evidence type="ECO:0000256" key="1">
    <source>
        <dbReference type="SAM" id="Coils"/>
    </source>
</evidence>
<feature type="domain" description="Flagellar Assembly Protein A N-terminal region" evidence="2">
    <location>
        <begin position="175"/>
        <end position="342"/>
    </location>
</feature>
<organism evidence="3 4">
    <name type="scientific">Achromobacter aloeverae</name>
    <dbReference type="NCBI Taxonomy" id="1750518"/>
    <lineage>
        <taxon>Bacteria</taxon>
        <taxon>Pseudomonadati</taxon>
        <taxon>Pseudomonadota</taxon>
        <taxon>Betaproteobacteria</taxon>
        <taxon>Burkholderiales</taxon>
        <taxon>Alcaligenaceae</taxon>
        <taxon>Achromobacter</taxon>
    </lineage>
</organism>
<dbReference type="EMBL" id="PYAL01000009">
    <property type="protein sequence ID" value="RXN83929.1"/>
    <property type="molecule type" value="Genomic_DNA"/>
</dbReference>
<keyword evidence="1" id="KW-0175">Coiled coil</keyword>
<gene>
    <name evidence="3" type="ORF">C7R54_27145</name>
</gene>
<sequence length="636" mass="66217">MPCRTPKRMSARMGGGKSIIFGDVRTVEQRYWLTLDPQTHELRAGFRAGVDADPPSVDMLETVVATRGWTADALDTEAVARFIDRCCEAAARYAGGMATATQGTDEGGALVNELAAIESAAAHLGAVVELASAQEAPDAPGAPAAAGGDAVEGLPEGDPDVVELVVGEVHDGEFELSFEDDHMQVLLTLRPPRGGRPVVLAEVRAVLAEHKVVFGLREDVLLQALEVGFCEDLVVAQGIPPGDGEPTVFKSLLEASAQHAQVDDRALVDYRTLGNLVLVKPGMRLMRRIPAKRGKDGINVLGHPAPAPEPEDIPYDPELTGVARDPADPEVLVAAIAGAPSIPAHGHGISVNAVVQVEAVDLSSGNIDFDGTLQVNGDITTGMQVKVTGDVVVSGTIEAAQIDAGGNVVVKGGILGAAEGGAAMGSEPVMRSAHVVAKGSVQARFIGNATISAGKDVIVGSEIRQSDVAAGDSVTVGGKGASQGSINGGQVRALRAVRAVTLGTMAGVKTFVQVGVNPHAEMQKLALERTRVRLTEEKDKLEQLLVFLRKHPEKGANGIGARALQTHAKLTRDLAAVATKEAELAAEKDATEGAVIEVSKKIYGGVDLQIGNRREEIIEDRGGGKATLSDGKFTMR</sequence>
<dbReference type="Pfam" id="PF03961">
    <property type="entry name" value="FapA"/>
    <property type="match status" value="1"/>
</dbReference>
<feature type="coiled-coil region" evidence="1">
    <location>
        <begin position="524"/>
        <end position="551"/>
    </location>
</feature>
<comment type="caution">
    <text evidence="3">The sequence shown here is derived from an EMBL/GenBank/DDBJ whole genome shotgun (WGS) entry which is preliminary data.</text>
</comment>
<evidence type="ECO:0000313" key="4">
    <source>
        <dbReference type="Proteomes" id="UP000290849"/>
    </source>
</evidence>
<dbReference type="AlphaFoldDB" id="A0A4Q1HDE5"/>
<dbReference type="PANTHER" id="PTHR38032">
    <property type="entry name" value="POLYMERASE-RELATED"/>
    <property type="match status" value="1"/>
</dbReference>
<dbReference type="Pfam" id="PF20250">
    <property type="entry name" value="FapA_N"/>
    <property type="match status" value="1"/>
</dbReference>
<dbReference type="InterPro" id="IPR046865">
    <property type="entry name" value="FapA_b_solenoid"/>
</dbReference>
<evidence type="ECO:0000259" key="2">
    <source>
        <dbReference type="Pfam" id="PF20250"/>
    </source>
</evidence>
<accession>A0A4Q1HDE5</accession>
<keyword evidence="4" id="KW-1185">Reference proteome</keyword>